<evidence type="ECO:0000313" key="7">
    <source>
        <dbReference type="Proteomes" id="UP000433652"/>
    </source>
</evidence>
<dbReference type="EMBL" id="WTYM01000035">
    <property type="protein sequence ID" value="MXO59477.1"/>
    <property type="molecule type" value="Genomic_DNA"/>
</dbReference>
<keyword evidence="3 4" id="KW-0472">Membrane</keyword>
<evidence type="ECO:0000256" key="4">
    <source>
        <dbReference type="SAM" id="Phobius"/>
    </source>
</evidence>
<dbReference type="PANTHER" id="PTHR23528">
    <property type="match status" value="1"/>
</dbReference>
<sequence>MKADLPTSNQSTRFLLLYALAWAGGSISYVPFLSILLPVRVSAVVPDQSVEWLAHIAFIGAVAASLGNIGFGWLSDRTGNRRTLIVAGVAASSILLVTMPIDGGYYRLLAQIVAWQLSLNLMLAPLSAWAGDCIPHHQKGTLGGLIAFAPAVGALSGAFVTLPGLASGDGRLWLVAVLVPLCVLPAVLFGRPRPFPELMYSDAPEVPLRQAITGLVHSAVGRMWIARLLIQIAEAALFAFLYIWLRTLDDSITDNDTARLFSIVLSGSIPIAFLAGHWSDRTGRPALPLTIGTALSATGLVVMGLAGSIPIAITGYFIFGLASTAFLSLHSAQTLRFLSRPEHRARDLGLFNLTNTVPSMVMPWLTLAMVPIFGFGALFFLLAGLAVVSGALLLSLLRQD</sequence>
<dbReference type="InterPro" id="IPR020846">
    <property type="entry name" value="MFS_dom"/>
</dbReference>
<dbReference type="PROSITE" id="PS50850">
    <property type="entry name" value="MFS"/>
    <property type="match status" value="1"/>
</dbReference>
<evidence type="ECO:0000256" key="2">
    <source>
        <dbReference type="ARBA" id="ARBA00022989"/>
    </source>
</evidence>
<evidence type="ECO:0000256" key="3">
    <source>
        <dbReference type="ARBA" id="ARBA00023136"/>
    </source>
</evidence>
<keyword evidence="1 4" id="KW-0812">Transmembrane</keyword>
<dbReference type="AlphaFoldDB" id="A0A6I4SWR1"/>
<comment type="caution">
    <text evidence="6">The sequence shown here is derived from an EMBL/GenBank/DDBJ whole genome shotgun (WGS) entry which is preliminary data.</text>
</comment>
<feature type="transmembrane region" description="Helical" evidence="4">
    <location>
        <begin position="142"/>
        <end position="166"/>
    </location>
</feature>
<keyword evidence="7" id="KW-1185">Reference proteome</keyword>
<reference evidence="6 7" key="1">
    <citation type="submission" date="2019-12" db="EMBL/GenBank/DDBJ databases">
        <title>Genomic-based taxomic classification of the family Erythrobacteraceae.</title>
        <authorList>
            <person name="Xu L."/>
        </authorList>
    </citation>
    <scope>NUCLEOTIDE SEQUENCE [LARGE SCALE GENOMIC DNA]</scope>
    <source>
        <strain evidence="6 7">MCCC 1K01500</strain>
    </source>
</reference>
<feature type="transmembrane region" description="Helical" evidence="4">
    <location>
        <begin position="172"/>
        <end position="190"/>
    </location>
</feature>
<dbReference type="Proteomes" id="UP000433652">
    <property type="component" value="Unassembled WGS sequence"/>
</dbReference>
<dbReference type="RefSeq" id="WP_159793948.1">
    <property type="nucleotide sequence ID" value="NZ_WTYM01000035.1"/>
</dbReference>
<dbReference type="Pfam" id="PF07690">
    <property type="entry name" value="MFS_1"/>
    <property type="match status" value="1"/>
</dbReference>
<feature type="transmembrane region" description="Helical" evidence="4">
    <location>
        <begin position="12"/>
        <end position="32"/>
    </location>
</feature>
<gene>
    <name evidence="6" type="ORF">GRI89_07970</name>
</gene>
<dbReference type="GO" id="GO:0022857">
    <property type="term" value="F:transmembrane transporter activity"/>
    <property type="evidence" value="ECO:0007669"/>
    <property type="project" value="InterPro"/>
</dbReference>
<protein>
    <submittedName>
        <fullName evidence="6">MFS transporter</fullName>
    </submittedName>
</protein>
<feature type="transmembrane region" description="Helical" evidence="4">
    <location>
        <begin position="350"/>
        <end position="372"/>
    </location>
</feature>
<keyword evidence="2 4" id="KW-1133">Transmembrane helix</keyword>
<feature type="transmembrane region" description="Helical" evidence="4">
    <location>
        <begin position="52"/>
        <end position="71"/>
    </location>
</feature>
<feature type="domain" description="Major facilitator superfamily (MFS) profile" evidence="5">
    <location>
        <begin position="12"/>
        <end position="400"/>
    </location>
</feature>
<evidence type="ECO:0000259" key="5">
    <source>
        <dbReference type="PROSITE" id="PS50850"/>
    </source>
</evidence>
<dbReference type="InterPro" id="IPR036259">
    <property type="entry name" value="MFS_trans_sf"/>
</dbReference>
<feature type="transmembrane region" description="Helical" evidence="4">
    <location>
        <begin position="378"/>
        <end position="397"/>
    </location>
</feature>
<feature type="transmembrane region" description="Helical" evidence="4">
    <location>
        <begin position="311"/>
        <end position="329"/>
    </location>
</feature>
<dbReference type="SUPFAM" id="SSF103473">
    <property type="entry name" value="MFS general substrate transporter"/>
    <property type="match status" value="1"/>
</dbReference>
<feature type="transmembrane region" description="Helical" evidence="4">
    <location>
        <begin position="257"/>
        <end position="275"/>
    </location>
</feature>
<evidence type="ECO:0000256" key="1">
    <source>
        <dbReference type="ARBA" id="ARBA00022692"/>
    </source>
</evidence>
<evidence type="ECO:0000313" key="6">
    <source>
        <dbReference type="EMBL" id="MXO59477.1"/>
    </source>
</evidence>
<dbReference type="Gene3D" id="1.20.1250.20">
    <property type="entry name" value="MFS general substrate transporter like domains"/>
    <property type="match status" value="2"/>
</dbReference>
<name>A0A6I4SWR1_9SPHN</name>
<accession>A0A6I4SWR1</accession>
<proteinExistence type="predicted"/>
<feature type="transmembrane region" description="Helical" evidence="4">
    <location>
        <begin position="224"/>
        <end position="245"/>
    </location>
</feature>
<dbReference type="OrthoDB" id="7428510at2"/>
<organism evidence="6 7">
    <name type="scientific">Croceibacterium salegens</name>
    <dbReference type="NCBI Taxonomy" id="1737568"/>
    <lineage>
        <taxon>Bacteria</taxon>
        <taxon>Pseudomonadati</taxon>
        <taxon>Pseudomonadota</taxon>
        <taxon>Alphaproteobacteria</taxon>
        <taxon>Sphingomonadales</taxon>
        <taxon>Erythrobacteraceae</taxon>
        <taxon>Croceibacterium</taxon>
    </lineage>
</organism>
<feature type="transmembrane region" description="Helical" evidence="4">
    <location>
        <begin position="83"/>
        <end position="101"/>
    </location>
</feature>
<dbReference type="InterPro" id="IPR011701">
    <property type="entry name" value="MFS"/>
</dbReference>
<dbReference type="PANTHER" id="PTHR23528:SF1">
    <property type="entry name" value="MAJOR FACILITATOR SUPERFAMILY (MFS) PROFILE DOMAIN-CONTAINING PROTEIN"/>
    <property type="match status" value="1"/>
</dbReference>